<dbReference type="RefSeq" id="WP_165310620.1">
    <property type="nucleotide sequence ID" value="NZ_CP049331.1"/>
</dbReference>
<keyword evidence="3" id="KW-0472">Membrane</keyword>
<feature type="transmembrane region" description="Helical" evidence="3">
    <location>
        <begin position="277"/>
        <end position="298"/>
    </location>
</feature>
<feature type="compositionally biased region" description="Acidic residues" evidence="2">
    <location>
        <begin position="840"/>
        <end position="868"/>
    </location>
</feature>
<dbReference type="Gene3D" id="1.20.58.2200">
    <property type="match status" value="1"/>
</dbReference>
<dbReference type="KEGG" id="vzi:G5S32_04135"/>
<reference evidence="5 6" key="1">
    <citation type="submission" date="2020-02" db="EMBL/GenBank/DDBJ databases">
        <title>A complete genome of a marine bacterium Vibrio sp. ZWAL4003 isolated from the mangrove sediment with the ability to degrade polysaccharides.</title>
        <authorList>
            <person name="Wu J."/>
            <person name="Qu W."/>
            <person name="Zeng R."/>
        </authorList>
    </citation>
    <scope>NUCLEOTIDE SEQUENCE [LARGE SCALE GENOMIC DNA]</scope>
    <source>
        <strain evidence="5 6">ZWAL4003</strain>
    </source>
</reference>
<name>A0A6G7CGJ2_9VIBR</name>
<dbReference type="InterPro" id="IPR036779">
    <property type="entry name" value="LysM_dom_sf"/>
</dbReference>
<feature type="region of interest" description="Disordered" evidence="2">
    <location>
        <begin position="827"/>
        <end position="869"/>
    </location>
</feature>
<evidence type="ECO:0000313" key="5">
    <source>
        <dbReference type="EMBL" id="QIH41222.1"/>
    </source>
</evidence>
<evidence type="ECO:0000256" key="1">
    <source>
        <dbReference type="SAM" id="Coils"/>
    </source>
</evidence>
<dbReference type="AlphaFoldDB" id="A0A6G7CGJ2"/>
<organism evidence="5 6">
    <name type="scientific">Vibrio ziniensis</name>
    <dbReference type="NCBI Taxonomy" id="2711221"/>
    <lineage>
        <taxon>Bacteria</taxon>
        <taxon>Pseudomonadati</taxon>
        <taxon>Pseudomonadota</taxon>
        <taxon>Gammaproteobacteria</taxon>
        <taxon>Vibrionales</taxon>
        <taxon>Vibrionaceae</taxon>
        <taxon>Vibrio</taxon>
    </lineage>
</organism>
<protein>
    <recommendedName>
        <fullName evidence="7">AAA family ATPase</fullName>
    </recommendedName>
</protein>
<accession>A0A6G7CGJ2</accession>
<dbReference type="EMBL" id="CP049331">
    <property type="protein sequence ID" value="QIH41222.1"/>
    <property type="molecule type" value="Genomic_DNA"/>
</dbReference>
<feature type="compositionally biased region" description="Acidic residues" evidence="2">
    <location>
        <begin position="1011"/>
        <end position="1024"/>
    </location>
</feature>
<dbReference type="NCBIfam" id="TIGR03504">
    <property type="entry name" value="FimV_Cterm"/>
    <property type="match status" value="1"/>
</dbReference>
<evidence type="ECO:0000256" key="2">
    <source>
        <dbReference type="SAM" id="MobiDB-lite"/>
    </source>
</evidence>
<dbReference type="InterPro" id="IPR020011">
    <property type="entry name" value="FimV_C"/>
</dbReference>
<dbReference type="NCBIfam" id="TIGR03505">
    <property type="entry name" value="FimV_core"/>
    <property type="match status" value="1"/>
</dbReference>
<feature type="coiled-coil region" evidence="1">
    <location>
        <begin position="209"/>
        <end position="236"/>
    </location>
</feature>
<dbReference type="CDD" id="cd00118">
    <property type="entry name" value="LysM"/>
    <property type="match status" value="1"/>
</dbReference>
<keyword evidence="3" id="KW-0812">Transmembrane</keyword>
<keyword evidence="6" id="KW-1185">Reference proteome</keyword>
<feature type="signal peptide" evidence="4">
    <location>
        <begin position="1"/>
        <end position="25"/>
    </location>
</feature>
<dbReference type="InterPro" id="IPR018247">
    <property type="entry name" value="EF_Hand_1_Ca_BS"/>
</dbReference>
<feature type="compositionally biased region" description="Acidic residues" evidence="2">
    <location>
        <begin position="936"/>
        <end position="1002"/>
    </location>
</feature>
<feature type="compositionally biased region" description="Acidic residues" evidence="2">
    <location>
        <begin position="895"/>
        <end position="929"/>
    </location>
</feature>
<keyword evidence="3" id="KW-1133">Transmembrane helix</keyword>
<keyword evidence="4" id="KW-0732">Signal</keyword>
<feature type="compositionally biased region" description="Basic and acidic residues" evidence="2">
    <location>
        <begin position="827"/>
        <end position="837"/>
    </location>
</feature>
<evidence type="ECO:0008006" key="7">
    <source>
        <dbReference type="Google" id="ProtNLM"/>
    </source>
</evidence>
<feature type="chain" id="PRO_5026047607" description="AAA family ATPase" evidence="4">
    <location>
        <begin position="26"/>
        <end position="1253"/>
    </location>
</feature>
<dbReference type="InterPro" id="IPR038440">
    <property type="entry name" value="FimV_C_sf"/>
</dbReference>
<dbReference type="PROSITE" id="PS00018">
    <property type="entry name" value="EF_HAND_1"/>
    <property type="match status" value="1"/>
</dbReference>
<evidence type="ECO:0000313" key="6">
    <source>
        <dbReference type="Proteomes" id="UP000503003"/>
    </source>
</evidence>
<dbReference type="InterPro" id="IPR018392">
    <property type="entry name" value="LysM"/>
</dbReference>
<dbReference type="Gene3D" id="3.10.350.10">
    <property type="entry name" value="LysM domain"/>
    <property type="match status" value="1"/>
</dbReference>
<sequence>MRQFFKRLLLPIAVAAVTQTSFVSAESIRLIGPTGEVQSAPQYSSDIVRNRATTPTEPSTVIGPTSEKDTLWSIASRLRPSNQVSVQQTLLAIYRLNPQAFENQNIHSLLPGSTLRVPSLAQVNSVTTEEAVNVMAAHKARLTQQPVQPITSAVTPKRAEVKPTVTPTIEVKTPQAKIAESKPVVEEKPVIAEFKKDNAQTTAVDQNEIQALEEKNHRLRLMLAEVQSEVSGLKQELGDENRIRSEVEKLLAEERFKREEMQRLAPSKLDELLSNNWVVAGLALIPGLFIALLVVLFLGRRSSSNQSSSSTQETALNANSNAAAVAPIAVGDQLLEDLDDELLLDDDLFGGMDDSDSLFGEDKKEEVSEDDDVDIFAGLDEDDLDFDLDGEDGEDLFAAIDDSGDLDTGFGDLSSSSNGISVNGDEKALGLEEMERALDEAVNNYDEDDDIGFDLSDDGEMSQADIESLLAADGDSEDLESSTLDQSMLDELFASQEDDESSELLDFDSLLDDEKSKLNAEPEAASFTSDAELDDLFASIEAQSDLASLEANAKDDTALLDELLLEGNEAEVEVNSTALLDELLDDGAFDDEDSEESVVDEMMLELDELLGEASDSEIPDIDENSTALLDDFVGELSDEPMGYENFLADEIDLETDDSEKADEGLNLFDELIAIEESTDEAEEQVEDFNSANFIDDLITNVPKSDPLLDEALESVSSVNEDVELDDFEFNPEIEGGELSNGQDVELEEQAIANEFGIPQDDDWVFDDLEAEEIESEDSTPSLIAEFKDLELPEYTEEDALADFESEPEEETAEALDDLDVAATVVEESKSEELEHAITAELDDLDLPEYTEDDALADFESEPEEETAEALDGLDAAATVVEESKSEELEHAITAELDDLDLPEYTEDDALADSESEPEEESAEALDDLDVAATLAEESEPEDLDQAIAAEFDDLDLPEYTEEDALADFESELETDLPEAESELADVEFEDSELPEYTEEDALADMFSQTDELSDESEDEQLDDSSLYEEIEQSKTEINLGEVSKREFDEQALSDWLSDEEKEDSRFAFDKPIDAKSVDSAGMDIDAMLEMGGEDWNGFNLTADQKATISDEVPETEREVWHPELQVKEPEVAKENWGKQEEFSEFEPATRQFMTIDDLMAQVENDDGSTLNLDNEELKLDVGLNEFPDVIGDVSDIDVDSNAEAAGKLDLAKIYIEMSDDKGAIKLLEEAIVDGSDEIRQQAKHLIDVINGRV</sequence>
<evidence type="ECO:0000256" key="4">
    <source>
        <dbReference type="SAM" id="SignalP"/>
    </source>
</evidence>
<proteinExistence type="predicted"/>
<evidence type="ECO:0000256" key="3">
    <source>
        <dbReference type="SAM" id="Phobius"/>
    </source>
</evidence>
<dbReference type="Proteomes" id="UP000503003">
    <property type="component" value="Chromosome 1"/>
</dbReference>
<gene>
    <name evidence="5" type="ORF">G5S32_04135</name>
</gene>
<feature type="region of interest" description="Disordered" evidence="2">
    <location>
        <begin position="892"/>
        <end position="1024"/>
    </location>
</feature>
<dbReference type="InterPro" id="IPR020012">
    <property type="entry name" value="LysM_FimV"/>
</dbReference>
<keyword evidence="1" id="KW-0175">Coiled coil</keyword>